<keyword evidence="2" id="KW-1185">Reference proteome</keyword>
<protein>
    <submittedName>
        <fullName evidence="1">Uncharacterized protein</fullName>
    </submittedName>
</protein>
<organism evidence="1 2">
    <name type="scientific">Eimeria necatrix</name>
    <dbReference type="NCBI Taxonomy" id="51315"/>
    <lineage>
        <taxon>Eukaryota</taxon>
        <taxon>Sar</taxon>
        <taxon>Alveolata</taxon>
        <taxon>Apicomplexa</taxon>
        <taxon>Conoidasida</taxon>
        <taxon>Coccidia</taxon>
        <taxon>Eucoccidiorida</taxon>
        <taxon>Eimeriorina</taxon>
        <taxon>Eimeriidae</taxon>
        <taxon>Eimeria</taxon>
    </lineage>
</organism>
<proteinExistence type="predicted"/>
<dbReference type="EMBL" id="HG723039">
    <property type="protein sequence ID" value="CDJ64952.1"/>
    <property type="molecule type" value="Genomic_DNA"/>
</dbReference>
<accession>U6ML30</accession>
<dbReference type="Proteomes" id="UP000030754">
    <property type="component" value="Unassembled WGS sequence"/>
</dbReference>
<dbReference type="VEuPathDB" id="ToxoDB:ENH_00085770"/>
<dbReference type="RefSeq" id="XP_013433419.1">
    <property type="nucleotide sequence ID" value="XM_013577965.1"/>
</dbReference>
<dbReference type="OrthoDB" id="10315783at2759"/>
<evidence type="ECO:0000313" key="1">
    <source>
        <dbReference type="EMBL" id="CDJ64952.1"/>
    </source>
</evidence>
<sequence>MITPLPILSDHAAWLISDSAKRMRTRSSFCSSSGLINNLRMGDSKSTRLPRKVSSSVRFQQNGVSATKPRTLGRRQYKCSAYFHSALQIPTKVAGDLEASETFKTNSHPLMSLPLASKVKGLGNDEVKNKECKKLDPHEGNFTNAENQYYKVRAKSTTLFIGCQYEALTDITILEVR</sequence>
<reference evidence="1" key="2">
    <citation type="submission" date="2013-10" db="EMBL/GenBank/DDBJ databases">
        <authorList>
            <person name="Aslett M."/>
        </authorList>
    </citation>
    <scope>NUCLEOTIDE SEQUENCE [LARGE SCALE GENOMIC DNA]</scope>
    <source>
        <strain evidence="1">Houghton</strain>
    </source>
</reference>
<evidence type="ECO:0000313" key="2">
    <source>
        <dbReference type="Proteomes" id="UP000030754"/>
    </source>
</evidence>
<gene>
    <name evidence="1" type="ORF">ENH_00085770</name>
</gene>
<name>U6ML30_9EIME</name>
<dbReference type="AlphaFoldDB" id="U6ML30"/>
<dbReference type="GeneID" id="25478704"/>
<reference evidence="1" key="1">
    <citation type="submission" date="2013-10" db="EMBL/GenBank/DDBJ databases">
        <title>Genomic analysis of the causative agents of coccidiosis in chickens.</title>
        <authorList>
            <person name="Reid A.J."/>
            <person name="Blake D."/>
            <person name="Billington K."/>
            <person name="Browne H."/>
            <person name="Dunn M."/>
            <person name="Hung S."/>
            <person name="Kawahara F."/>
            <person name="Miranda-Saavedra D."/>
            <person name="Mourier T."/>
            <person name="Nagra H."/>
            <person name="Otto T.D."/>
            <person name="Rawlings N."/>
            <person name="Sanchez A."/>
            <person name="Sanders M."/>
            <person name="Subramaniam C."/>
            <person name="Tay Y."/>
            <person name="Dear P."/>
            <person name="Doerig C."/>
            <person name="Gruber A."/>
            <person name="Parkinson J."/>
            <person name="Shirley M."/>
            <person name="Wan K.L."/>
            <person name="Berriman M."/>
            <person name="Tomley F."/>
            <person name="Pain A."/>
        </authorList>
    </citation>
    <scope>NUCLEOTIDE SEQUENCE [LARGE SCALE GENOMIC DNA]</scope>
    <source>
        <strain evidence="1">Houghton</strain>
    </source>
</reference>